<proteinExistence type="predicted"/>
<name>A0A318QHL2_9PROT</name>
<gene>
    <name evidence="1" type="ORF">CFR80_17990</name>
</gene>
<comment type="caution">
    <text evidence="1">The sequence shown here is derived from an EMBL/GenBank/DDBJ whole genome shotgun (WGS) entry which is preliminary data.</text>
</comment>
<protein>
    <submittedName>
        <fullName evidence="1">Uncharacterized protein</fullName>
    </submittedName>
</protein>
<evidence type="ECO:0000313" key="1">
    <source>
        <dbReference type="EMBL" id="PYD77394.1"/>
    </source>
</evidence>
<sequence>AYYADVTALSATLSTDISNCVSGVAASGDAQGLKLYQSVGSGRPHFFYTGGDEYLATYTDVTTVQANLTSFQTTQTNQNSTFATEISSKVGTNTTNDGTNSPITYLGHNNASGAPFVISSLVGSYRIIPSRPGSGYNAISNMSTDSVGNIILSDSSGDDNSYAPVLTGIIADSPYFGWWKKTKLPDGTYLLEQWFALSGITGDYAVVFPIPFASPPVVTFGVSDDTGSSNQHKNIFANYETGTLTGTGMTLDVYYYDSTNGACAVSGDFTIHVHATGVVSN</sequence>
<organism evidence="1 2">
    <name type="scientific">Komagataeibacter oboediens</name>
    <dbReference type="NCBI Taxonomy" id="65958"/>
    <lineage>
        <taxon>Bacteria</taxon>
        <taxon>Pseudomonadati</taxon>
        <taxon>Pseudomonadota</taxon>
        <taxon>Alphaproteobacteria</taxon>
        <taxon>Acetobacterales</taxon>
        <taxon>Acetobacteraceae</taxon>
        <taxon>Komagataeibacter</taxon>
    </lineage>
</organism>
<dbReference type="EMBL" id="NKTX01000180">
    <property type="protein sequence ID" value="PYD77394.1"/>
    <property type="molecule type" value="Genomic_DNA"/>
</dbReference>
<reference evidence="1 2" key="1">
    <citation type="submission" date="2017-07" db="EMBL/GenBank/DDBJ databases">
        <title>A draft genome sequence of Komagataeibacter oboediens LMG 18849.</title>
        <authorList>
            <person name="Skraban J."/>
            <person name="Cleenwerck I."/>
            <person name="Vandamme P."/>
            <person name="Trcek J."/>
        </authorList>
    </citation>
    <scope>NUCLEOTIDE SEQUENCE [LARGE SCALE GENOMIC DNA]</scope>
    <source>
        <strain evidence="1 2">LMG 18849</strain>
    </source>
</reference>
<evidence type="ECO:0000313" key="2">
    <source>
        <dbReference type="Proteomes" id="UP000247417"/>
    </source>
</evidence>
<dbReference type="Proteomes" id="UP000247417">
    <property type="component" value="Unassembled WGS sequence"/>
</dbReference>
<dbReference type="AlphaFoldDB" id="A0A318QHL2"/>
<dbReference type="STRING" id="940286.GCA_000227565_02713"/>
<accession>A0A318QHL2</accession>
<dbReference type="Gene3D" id="2.60.40.3940">
    <property type="match status" value="1"/>
</dbReference>
<feature type="non-terminal residue" evidence="1">
    <location>
        <position position="1"/>
    </location>
</feature>